<dbReference type="RefSeq" id="WP_179748216.1">
    <property type="nucleotide sequence ID" value="NZ_JACCBU010000001.1"/>
</dbReference>
<reference evidence="2 3" key="1">
    <citation type="submission" date="2020-07" db="EMBL/GenBank/DDBJ databases">
        <title>Sequencing the genomes of 1000 actinobacteria strains.</title>
        <authorList>
            <person name="Klenk H.-P."/>
        </authorList>
    </citation>
    <scope>NUCLEOTIDE SEQUENCE [LARGE SCALE GENOMIC DNA]</scope>
    <source>
        <strain evidence="2 3">DSM 22083</strain>
    </source>
</reference>
<dbReference type="SUPFAM" id="SSF54593">
    <property type="entry name" value="Glyoxalase/Bleomycin resistance protein/Dihydroxybiphenyl dioxygenase"/>
    <property type="match status" value="1"/>
</dbReference>
<gene>
    <name evidence="2" type="ORF">BKA15_000768</name>
</gene>
<dbReference type="Pfam" id="PF18029">
    <property type="entry name" value="Glyoxalase_6"/>
    <property type="match status" value="1"/>
</dbReference>
<evidence type="ECO:0000313" key="2">
    <source>
        <dbReference type="EMBL" id="NYE69439.1"/>
    </source>
</evidence>
<dbReference type="CDD" id="cd06587">
    <property type="entry name" value="VOC"/>
    <property type="match status" value="1"/>
</dbReference>
<organism evidence="2 3">
    <name type="scientific">Microlunatus parietis</name>
    <dbReference type="NCBI Taxonomy" id="682979"/>
    <lineage>
        <taxon>Bacteria</taxon>
        <taxon>Bacillati</taxon>
        <taxon>Actinomycetota</taxon>
        <taxon>Actinomycetes</taxon>
        <taxon>Propionibacteriales</taxon>
        <taxon>Propionibacteriaceae</taxon>
        <taxon>Microlunatus</taxon>
    </lineage>
</organism>
<dbReference type="PANTHER" id="PTHR35908:SF1">
    <property type="entry name" value="CONSERVED PROTEIN"/>
    <property type="match status" value="1"/>
</dbReference>
<keyword evidence="3" id="KW-1185">Reference proteome</keyword>
<name>A0A7Y9I3Y9_9ACTN</name>
<accession>A0A7Y9I3Y9</accession>
<dbReference type="AlphaFoldDB" id="A0A7Y9I3Y9"/>
<dbReference type="PANTHER" id="PTHR35908">
    <property type="entry name" value="HYPOTHETICAL FUSION PROTEIN"/>
    <property type="match status" value="1"/>
</dbReference>
<evidence type="ECO:0000259" key="1">
    <source>
        <dbReference type="Pfam" id="PF18029"/>
    </source>
</evidence>
<dbReference type="InterPro" id="IPR029068">
    <property type="entry name" value="Glyas_Bleomycin-R_OHBP_Dase"/>
</dbReference>
<evidence type="ECO:0000313" key="3">
    <source>
        <dbReference type="Proteomes" id="UP000569914"/>
    </source>
</evidence>
<feature type="domain" description="Glyoxalase-like" evidence="1">
    <location>
        <begin position="9"/>
        <end position="114"/>
    </location>
</feature>
<dbReference type="Proteomes" id="UP000569914">
    <property type="component" value="Unassembled WGS sequence"/>
</dbReference>
<comment type="caution">
    <text evidence="2">The sequence shown here is derived from an EMBL/GenBank/DDBJ whole genome shotgun (WGS) entry which is preliminary data.</text>
</comment>
<proteinExistence type="predicted"/>
<protein>
    <submittedName>
        <fullName evidence="2">Putative enzyme related to lactoylglutathione lyase</fullName>
    </submittedName>
</protein>
<dbReference type="Gene3D" id="3.10.180.10">
    <property type="entry name" value="2,3-Dihydroxybiphenyl 1,2-Dioxygenase, domain 1"/>
    <property type="match status" value="1"/>
</dbReference>
<keyword evidence="2" id="KW-0456">Lyase</keyword>
<dbReference type="GO" id="GO:0016829">
    <property type="term" value="F:lyase activity"/>
    <property type="evidence" value="ECO:0007669"/>
    <property type="project" value="UniProtKB-KW"/>
</dbReference>
<sequence>MPIAVAQWTLDVDDVQREAEFWSAALGYPTEPARTESIHLHPPEGSTGPSVWLQPTHDPKRVKNRLHLDFGAADPEAEVARLLELGARHCDVGQTGSESFVVLADPEGNEFCVFTEPHPELDRR</sequence>
<dbReference type="InterPro" id="IPR041581">
    <property type="entry name" value="Glyoxalase_6"/>
</dbReference>
<dbReference type="EMBL" id="JACCBU010000001">
    <property type="protein sequence ID" value="NYE69439.1"/>
    <property type="molecule type" value="Genomic_DNA"/>
</dbReference>